<name>A0ABV8QPR5_9BACT</name>
<sequence>MLSTLKKITIGYTVAALVAVGCNQHHNNADSKTASTTTPHYTLQAPLPISTAEKQALQYKCNLFYDSMLNKSGFNGGMIVAKDGNIIFEKYKGSINLDDKVPITDSTPLHIASVSKTFTAMAVLKLQQQQQLNINDLFSKYFPAFNYEGVTIKSLLNHRSGLPNYLYFMEDLGWPKDSLIHNNDVLNWLIQKKDSIKNIAPANKHFTYCNTNYALLALLIEKVSGQTYPQFIQQQIFDAIGMQHSFVHFTNDGKIRSKTFDWKGREIPDNNLDEVYGDKNIYSTPKDLLMWDKVLRDTQFLPATYIQMAYEPYSNEKAGIKNYGLGWRMNNYDDGKKIIFHNGWWHGNNASFIRLIKENATIIVISNRFTRNVYKAKLLANIFNHFFDTDVEENESAATTNMVDTVASKSSKKVYPKKK</sequence>
<gene>
    <name evidence="4" type="ORF">ACFOWM_00735</name>
</gene>
<dbReference type="SUPFAM" id="SSF56601">
    <property type="entry name" value="beta-lactamase/transpeptidase-like"/>
    <property type="match status" value="1"/>
</dbReference>
<proteinExistence type="predicted"/>
<evidence type="ECO:0000256" key="2">
    <source>
        <dbReference type="ARBA" id="ARBA00023136"/>
    </source>
</evidence>
<dbReference type="GO" id="GO:0016787">
    <property type="term" value="F:hydrolase activity"/>
    <property type="evidence" value="ECO:0007669"/>
    <property type="project" value="UniProtKB-KW"/>
</dbReference>
<dbReference type="Pfam" id="PF00144">
    <property type="entry name" value="Beta-lactamase"/>
    <property type="match status" value="1"/>
</dbReference>
<keyword evidence="5" id="KW-1185">Reference proteome</keyword>
<protein>
    <submittedName>
        <fullName evidence="4">Serine hydrolase domain-containing protein</fullName>
        <ecNumber evidence="4">3.-.-.-</ecNumber>
    </submittedName>
</protein>
<dbReference type="PANTHER" id="PTHR46825:SF11">
    <property type="entry name" value="PENICILLIN-BINDING PROTEIN 4"/>
    <property type="match status" value="1"/>
</dbReference>
<dbReference type="InterPro" id="IPR050491">
    <property type="entry name" value="AmpC-like"/>
</dbReference>
<dbReference type="Proteomes" id="UP001595907">
    <property type="component" value="Unassembled WGS sequence"/>
</dbReference>
<organism evidence="4 5">
    <name type="scientific">Ferruginibacter yonginensis</name>
    <dbReference type="NCBI Taxonomy" id="1310416"/>
    <lineage>
        <taxon>Bacteria</taxon>
        <taxon>Pseudomonadati</taxon>
        <taxon>Bacteroidota</taxon>
        <taxon>Chitinophagia</taxon>
        <taxon>Chitinophagales</taxon>
        <taxon>Chitinophagaceae</taxon>
        <taxon>Ferruginibacter</taxon>
    </lineage>
</organism>
<reference evidence="5" key="1">
    <citation type="journal article" date="2019" name="Int. J. Syst. Evol. Microbiol.">
        <title>The Global Catalogue of Microorganisms (GCM) 10K type strain sequencing project: providing services to taxonomists for standard genome sequencing and annotation.</title>
        <authorList>
            <consortium name="The Broad Institute Genomics Platform"/>
            <consortium name="The Broad Institute Genome Sequencing Center for Infectious Disease"/>
            <person name="Wu L."/>
            <person name="Ma J."/>
        </authorList>
    </citation>
    <scope>NUCLEOTIDE SEQUENCE [LARGE SCALE GENOMIC DNA]</scope>
    <source>
        <strain evidence="5">CECT 8289</strain>
    </source>
</reference>
<evidence type="ECO:0000313" key="5">
    <source>
        <dbReference type="Proteomes" id="UP001595907"/>
    </source>
</evidence>
<dbReference type="InterPro" id="IPR001466">
    <property type="entry name" value="Beta-lactam-related"/>
</dbReference>
<dbReference type="EC" id="3.-.-.-" evidence="4"/>
<evidence type="ECO:0000256" key="1">
    <source>
        <dbReference type="ARBA" id="ARBA00004370"/>
    </source>
</evidence>
<comment type="subcellular location">
    <subcellularLocation>
        <location evidence="1">Membrane</location>
    </subcellularLocation>
</comment>
<dbReference type="InterPro" id="IPR012338">
    <property type="entry name" value="Beta-lactam/transpept-like"/>
</dbReference>
<accession>A0ABV8QPR5</accession>
<comment type="caution">
    <text evidence="4">The sequence shown here is derived from an EMBL/GenBank/DDBJ whole genome shotgun (WGS) entry which is preliminary data.</text>
</comment>
<keyword evidence="2" id="KW-0472">Membrane</keyword>
<evidence type="ECO:0000313" key="4">
    <source>
        <dbReference type="EMBL" id="MFC4261388.1"/>
    </source>
</evidence>
<keyword evidence="4" id="KW-0378">Hydrolase</keyword>
<dbReference type="PANTHER" id="PTHR46825">
    <property type="entry name" value="D-ALANYL-D-ALANINE-CARBOXYPEPTIDASE/ENDOPEPTIDASE AMPH"/>
    <property type="match status" value="1"/>
</dbReference>
<evidence type="ECO:0000259" key="3">
    <source>
        <dbReference type="Pfam" id="PF00144"/>
    </source>
</evidence>
<dbReference type="PROSITE" id="PS51257">
    <property type="entry name" value="PROKAR_LIPOPROTEIN"/>
    <property type="match status" value="1"/>
</dbReference>
<dbReference type="RefSeq" id="WP_379705640.1">
    <property type="nucleotide sequence ID" value="NZ_JBHSCZ010000001.1"/>
</dbReference>
<dbReference type="Gene3D" id="3.40.710.10">
    <property type="entry name" value="DD-peptidase/beta-lactamase superfamily"/>
    <property type="match status" value="1"/>
</dbReference>
<dbReference type="EMBL" id="JBHSCZ010000001">
    <property type="protein sequence ID" value="MFC4261388.1"/>
    <property type="molecule type" value="Genomic_DNA"/>
</dbReference>
<feature type="domain" description="Beta-lactamase-related" evidence="3">
    <location>
        <begin position="78"/>
        <end position="382"/>
    </location>
</feature>